<evidence type="ECO:0000256" key="8">
    <source>
        <dbReference type="SAM" id="Phobius"/>
    </source>
</evidence>
<keyword evidence="7 8" id="KW-0472">Membrane</keyword>
<comment type="similarity">
    <text evidence="2">Belongs to the major facilitator superfamily. Nitrate/nitrite porter (TC 2.A.1.8) family.</text>
</comment>
<evidence type="ECO:0000313" key="10">
    <source>
        <dbReference type="EMBL" id="PRO66344.1"/>
    </source>
</evidence>
<feature type="transmembrane region" description="Helical" evidence="8">
    <location>
        <begin position="165"/>
        <end position="183"/>
    </location>
</feature>
<name>A0A2P6MJ81_ALKUR</name>
<feature type="transmembrane region" description="Helical" evidence="8">
    <location>
        <begin position="204"/>
        <end position="231"/>
    </location>
</feature>
<dbReference type="Pfam" id="PF07690">
    <property type="entry name" value="MFS_1"/>
    <property type="match status" value="1"/>
</dbReference>
<dbReference type="AlphaFoldDB" id="A0A2P6MJ81"/>
<dbReference type="RefSeq" id="WP_105958534.1">
    <property type="nucleotide sequence ID" value="NZ_PVNS01000004.1"/>
</dbReference>
<feature type="transmembrane region" description="Helical" evidence="8">
    <location>
        <begin position="329"/>
        <end position="350"/>
    </location>
</feature>
<feature type="transmembrane region" description="Helical" evidence="8">
    <location>
        <begin position="273"/>
        <end position="289"/>
    </location>
</feature>
<dbReference type="SUPFAM" id="SSF103473">
    <property type="entry name" value="MFS general substrate transporter"/>
    <property type="match status" value="1"/>
</dbReference>
<evidence type="ECO:0000256" key="4">
    <source>
        <dbReference type="ARBA" id="ARBA00022692"/>
    </source>
</evidence>
<feature type="transmembrane region" description="Helical" evidence="8">
    <location>
        <begin position="295"/>
        <end position="317"/>
    </location>
</feature>
<evidence type="ECO:0000313" key="11">
    <source>
        <dbReference type="Proteomes" id="UP000243650"/>
    </source>
</evidence>
<accession>A0A2P6MJ81</accession>
<dbReference type="GO" id="GO:0015112">
    <property type="term" value="F:nitrate transmembrane transporter activity"/>
    <property type="evidence" value="ECO:0007669"/>
    <property type="project" value="InterPro"/>
</dbReference>
<dbReference type="InterPro" id="IPR020846">
    <property type="entry name" value="MFS_dom"/>
</dbReference>
<dbReference type="CDD" id="cd17341">
    <property type="entry name" value="MFS_NRT2_like"/>
    <property type="match status" value="1"/>
</dbReference>
<comment type="subcellular location">
    <subcellularLocation>
        <location evidence="1">Cell membrane</location>
        <topology evidence="1">Multi-pass membrane protein</topology>
    </subcellularLocation>
</comment>
<evidence type="ECO:0000256" key="7">
    <source>
        <dbReference type="ARBA" id="ARBA00023136"/>
    </source>
</evidence>
<sequence>MNTQTTQSRRILLISTLAMAAAFTVWAAISPLAGHFRDMYGLSATQQSLLVAVPVLLGSIMRLPAGILADRYGGRKVFTGLLLFTIIPLIGIGFTTSYAMLLVWALLLGTSGAAFAVSITFVSKWTPPEKQGTALGVNGLGNAGTALAGFFLPGLAAVAGVSGTFWLLIIPVLGFALLIWFFTPETPLQGPPKTVRDSLSVVRFSNTWVLSLFYFVTFGAFVAFSMYLPILLMDLYGLTAVDAGMRAAGFVILATAARPLGGFLGDKLGAERVLVFVFTGIAAGALVISGGMHNLIVMTAACLFVAASTGIGNGAVFKLVPQLFPQSTGAVTGLVGAAGGLGGFFPPILLGTVRDLLGAYTVGFILLAVLSVCCLLLNYRQFVRRPALSWKQAASS</sequence>
<keyword evidence="11" id="KW-1185">Reference proteome</keyword>
<gene>
    <name evidence="10" type="ORF">C6I21_05950</name>
</gene>
<keyword evidence="6" id="KW-0534">Nitrate assimilation</keyword>
<protein>
    <submittedName>
        <fullName evidence="10">MFS transporter</fullName>
    </submittedName>
</protein>
<feature type="transmembrane region" description="Helical" evidence="8">
    <location>
        <begin position="101"/>
        <end position="122"/>
    </location>
</feature>
<dbReference type="PROSITE" id="PS50850">
    <property type="entry name" value="MFS"/>
    <property type="match status" value="1"/>
</dbReference>
<dbReference type="PANTHER" id="PTHR23515">
    <property type="entry name" value="HIGH-AFFINITY NITRATE TRANSPORTER 2.3"/>
    <property type="match status" value="1"/>
</dbReference>
<keyword evidence="3" id="KW-0813">Transport</keyword>
<evidence type="ECO:0000256" key="3">
    <source>
        <dbReference type="ARBA" id="ARBA00022448"/>
    </source>
</evidence>
<evidence type="ECO:0000259" key="9">
    <source>
        <dbReference type="PROSITE" id="PS50850"/>
    </source>
</evidence>
<dbReference type="GO" id="GO:0042128">
    <property type="term" value="P:nitrate assimilation"/>
    <property type="evidence" value="ECO:0007669"/>
    <property type="project" value="UniProtKB-KW"/>
</dbReference>
<evidence type="ECO:0000256" key="1">
    <source>
        <dbReference type="ARBA" id="ARBA00004651"/>
    </source>
</evidence>
<evidence type="ECO:0000256" key="5">
    <source>
        <dbReference type="ARBA" id="ARBA00022989"/>
    </source>
</evidence>
<feature type="domain" description="Major facilitator superfamily (MFS) profile" evidence="9">
    <location>
        <begin position="11"/>
        <end position="386"/>
    </location>
</feature>
<dbReference type="Proteomes" id="UP000243650">
    <property type="component" value="Unassembled WGS sequence"/>
</dbReference>
<comment type="caution">
    <text evidence="10">The sequence shown here is derived from an EMBL/GenBank/DDBJ whole genome shotgun (WGS) entry which is preliminary data.</text>
</comment>
<feature type="transmembrane region" description="Helical" evidence="8">
    <location>
        <begin position="356"/>
        <end position="379"/>
    </location>
</feature>
<organism evidence="10 11">
    <name type="scientific">Alkalicoccus urumqiensis</name>
    <name type="common">Bacillus urumqiensis</name>
    <dbReference type="NCBI Taxonomy" id="1548213"/>
    <lineage>
        <taxon>Bacteria</taxon>
        <taxon>Bacillati</taxon>
        <taxon>Bacillota</taxon>
        <taxon>Bacilli</taxon>
        <taxon>Bacillales</taxon>
        <taxon>Bacillaceae</taxon>
        <taxon>Alkalicoccus</taxon>
    </lineage>
</organism>
<dbReference type="InterPro" id="IPR011701">
    <property type="entry name" value="MFS"/>
</dbReference>
<dbReference type="GO" id="GO:0005886">
    <property type="term" value="C:plasma membrane"/>
    <property type="evidence" value="ECO:0007669"/>
    <property type="project" value="UniProtKB-SubCell"/>
</dbReference>
<feature type="transmembrane region" description="Helical" evidence="8">
    <location>
        <begin position="243"/>
        <end position="261"/>
    </location>
</feature>
<keyword evidence="4 8" id="KW-0812">Transmembrane</keyword>
<evidence type="ECO:0000256" key="6">
    <source>
        <dbReference type="ARBA" id="ARBA00023063"/>
    </source>
</evidence>
<dbReference type="InterPro" id="IPR036259">
    <property type="entry name" value="MFS_trans_sf"/>
</dbReference>
<feature type="transmembrane region" description="Helical" evidence="8">
    <location>
        <begin position="49"/>
        <end position="65"/>
    </location>
</feature>
<proteinExistence type="inferred from homology"/>
<keyword evidence="5 8" id="KW-1133">Transmembrane helix</keyword>
<evidence type="ECO:0000256" key="2">
    <source>
        <dbReference type="ARBA" id="ARBA00008432"/>
    </source>
</evidence>
<feature type="transmembrane region" description="Helical" evidence="8">
    <location>
        <begin position="77"/>
        <end position="95"/>
    </location>
</feature>
<reference evidence="10 11" key="1">
    <citation type="submission" date="2018-03" db="EMBL/GenBank/DDBJ databases">
        <title>Bacillus urumqiensis sp. nov., a moderately haloalkaliphilic bacterium isolated from a salt lake.</title>
        <authorList>
            <person name="Zhao B."/>
            <person name="Liao Z."/>
        </authorList>
    </citation>
    <scope>NUCLEOTIDE SEQUENCE [LARGE SCALE GENOMIC DNA]</scope>
    <source>
        <strain evidence="10 11">BZ-SZ-XJ18</strain>
    </source>
</reference>
<dbReference type="InterPro" id="IPR044772">
    <property type="entry name" value="NO3_transporter"/>
</dbReference>
<dbReference type="OrthoDB" id="9773404at2"/>
<feature type="transmembrane region" description="Helical" evidence="8">
    <location>
        <begin position="12"/>
        <end position="29"/>
    </location>
</feature>
<dbReference type="EMBL" id="PVNS01000004">
    <property type="protein sequence ID" value="PRO66344.1"/>
    <property type="molecule type" value="Genomic_DNA"/>
</dbReference>
<dbReference type="Gene3D" id="1.20.1250.20">
    <property type="entry name" value="MFS general substrate transporter like domains"/>
    <property type="match status" value="2"/>
</dbReference>
<feature type="transmembrane region" description="Helical" evidence="8">
    <location>
        <begin position="134"/>
        <end position="159"/>
    </location>
</feature>